<dbReference type="EMBL" id="LAZR01055657">
    <property type="protein sequence ID" value="KKK75882.1"/>
    <property type="molecule type" value="Genomic_DNA"/>
</dbReference>
<gene>
    <name evidence="1" type="ORF">LCGC14_2869290</name>
</gene>
<comment type="caution">
    <text evidence="1">The sequence shown here is derived from an EMBL/GenBank/DDBJ whole genome shotgun (WGS) entry which is preliminary data.</text>
</comment>
<proteinExistence type="predicted"/>
<accession>A0A0F8Y3C6</accession>
<organism evidence="1">
    <name type="scientific">marine sediment metagenome</name>
    <dbReference type="NCBI Taxonomy" id="412755"/>
    <lineage>
        <taxon>unclassified sequences</taxon>
        <taxon>metagenomes</taxon>
        <taxon>ecological metagenomes</taxon>
    </lineage>
</organism>
<protein>
    <submittedName>
        <fullName evidence="1">Uncharacterized protein</fullName>
    </submittedName>
</protein>
<sequence>MGSCSNRSETKSERIGRYAKKISESRDTSTFEWQTSEGAKIRGELGIEKGNAFIEAIKQAN</sequence>
<evidence type="ECO:0000313" key="1">
    <source>
        <dbReference type="EMBL" id="KKK75882.1"/>
    </source>
</evidence>
<reference evidence="1" key="1">
    <citation type="journal article" date="2015" name="Nature">
        <title>Complex archaea that bridge the gap between prokaryotes and eukaryotes.</title>
        <authorList>
            <person name="Spang A."/>
            <person name="Saw J.H."/>
            <person name="Jorgensen S.L."/>
            <person name="Zaremba-Niedzwiedzka K."/>
            <person name="Martijn J."/>
            <person name="Lind A.E."/>
            <person name="van Eijk R."/>
            <person name="Schleper C."/>
            <person name="Guy L."/>
            <person name="Ettema T.J."/>
        </authorList>
    </citation>
    <scope>NUCLEOTIDE SEQUENCE</scope>
</reference>
<name>A0A0F8Y3C6_9ZZZZ</name>
<dbReference type="AlphaFoldDB" id="A0A0F8Y3C6"/>
<feature type="non-terminal residue" evidence="1">
    <location>
        <position position="61"/>
    </location>
</feature>